<keyword evidence="4" id="KW-1185">Reference proteome</keyword>
<keyword evidence="1" id="KW-0677">Repeat</keyword>
<dbReference type="InterPro" id="IPR056884">
    <property type="entry name" value="NPHP3-like_N"/>
</dbReference>
<dbReference type="Pfam" id="PF24883">
    <property type="entry name" value="NPHP3_N"/>
    <property type="match status" value="1"/>
</dbReference>
<proteinExistence type="predicted"/>
<sequence length="260" mass="29076">MGSHSRLAAFVRYDRTSYSNSSELIPSIAHSLGMFNKRIGNAIAEALTASGIAVEIAPSQLRIQFRLLLQEPLETIPELHDEGPLVVIVDGLDESSDLLKDLLEVLADGFGPRLPYMRLIVSSRPEDKISRVFKNHKHVYHLPLDTSSYEMKHDLQHFIQTKLDSITDKSAWEKHNEQEVATQLADRASGLFIWAATVCSFLCDFPSLPRLKALLETMIPTDTMDALTILYRTTLDTVMSEVSGAKEDIRRCIRAVLGAL</sequence>
<dbReference type="InterPro" id="IPR027417">
    <property type="entry name" value="P-loop_NTPase"/>
</dbReference>
<evidence type="ECO:0000259" key="2">
    <source>
        <dbReference type="Pfam" id="PF24883"/>
    </source>
</evidence>
<protein>
    <recommendedName>
        <fullName evidence="2">Nephrocystin 3-like N-terminal domain-containing protein</fullName>
    </recommendedName>
</protein>
<dbReference type="PANTHER" id="PTHR10039:SF15">
    <property type="entry name" value="NACHT DOMAIN-CONTAINING PROTEIN"/>
    <property type="match status" value="1"/>
</dbReference>
<dbReference type="EMBL" id="JAUEPT010000034">
    <property type="protein sequence ID" value="KAK0440366.1"/>
    <property type="molecule type" value="Genomic_DNA"/>
</dbReference>
<dbReference type="AlphaFoldDB" id="A0AA39JEM2"/>
<evidence type="ECO:0000313" key="3">
    <source>
        <dbReference type="EMBL" id="KAK0440366.1"/>
    </source>
</evidence>
<organism evidence="3 4">
    <name type="scientific">Armillaria borealis</name>
    <dbReference type="NCBI Taxonomy" id="47425"/>
    <lineage>
        <taxon>Eukaryota</taxon>
        <taxon>Fungi</taxon>
        <taxon>Dikarya</taxon>
        <taxon>Basidiomycota</taxon>
        <taxon>Agaricomycotina</taxon>
        <taxon>Agaricomycetes</taxon>
        <taxon>Agaricomycetidae</taxon>
        <taxon>Agaricales</taxon>
        <taxon>Marasmiineae</taxon>
        <taxon>Physalacriaceae</taxon>
        <taxon>Armillaria</taxon>
    </lineage>
</organism>
<gene>
    <name evidence="3" type="ORF">EV421DRAFT_1695101</name>
</gene>
<comment type="caution">
    <text evidence="3">The sequence shown here is derived from an EMBL/GenBank/DDBJ whole genome shotgun (WGS) entry which is preliminary data.</text>
</comment>
<evidence type="ECO:0000313" key="4">
    <source>
        <dbReference type="Proteomes" id="UP001175226"/>
    </source>
</evidence>
<evidence type="ECO:0000256" key="1">
    <source>
        <dbReference type="ARBA" id="ARBA00022737"/>
    </source>
</evidence>
<dbReference type="PANTHER" id="PTHR10039">
    <property type="entry name" value="AMELOGENIN"/>
    <property type="match status" value="1"/>
</dbReference>
<dbReference type="SUPFAM" id="SSF52540">
    <property type="entry name" value="P-loop containing nucleoside triphosphate hydrolases"/>
    <property type="match status" value="1"/>
</dbReference>
<feature type="domain" description="Nephrocystin 3-like N-terminal" evidence="2">
    <location>
        <begin position="7"/>
        <end position="124"/>
    </location>
</feature>
<name>A0AA39JEM2_9AGAR</name>
<reference evidence="3" key="1">
    <citation type="submission" date="2023-06" db="EMBL/GenBank/DDBJ databases">
        <authorList>
            <consortium name="Lawrence Berkeley National Laboratory"/>
            <person name="Ahrendt S."/>
            <person name="Sahu N."/>
            <person name="Indic B."/>
            <person name="Wong-Bajracharya J."/>
            <person name="Merenyi Z."/>
            <person name="Ke H.-M."/>
            <person name="Monk M."/>
            <person name="Kocsube S."/>
            <person name="Drula E."/>
            <person name="Lipzen A."/>
            <person name="Balint B."/>
            <person name="Henrissat B."/>
            <person name="Andreopoulos B."/>
            <person name="Martin F.M."/>
            <person name="Harder C.B."/>
            <person name="Rigling D."/>
            <person name="Ford K.L."/>
            <person name="Foster G.D."/>
            <person name="Pangilinan J."/>
            <person name="Papanicolaou A."/>
            <person name="Barry K."/>
            <person name="LaButti K."/>
            <person name="Viragh M."/>
            <person name="Koriabine M."/>
            <person name="Yan M."/>
            <person name="Riley R."/>
            <person name="Champramary S."/>
            <person name="Plett K.L."/>
            <person name="Tsai I.J."/>
            <person name="Slot J."/>
            <person name="Sipos G."/>
            <person name="Plett J."/>
            <person name="Nagy L.G."/>
            <person name="Grigoriev I.V."/>
        </authorList>
    </citation>
    <scope>NUCLEOTIDE SEQUENCE</scope>
    <source>
        <strain evidence="3">FPL87.14</strain>
    </source>
</reference>
<accession>A0AA39JEM2</accession>
<dbReference type="Proteomes" id="UP001175226">
    <property type="component" value="Unassembled WGS sequence"/>
</dbReference>
<feature type="non-terminal residue" evidence="3">
    <location>
        <position position="260"/>
    </location>
</feature>